<organism evidence="3 4">
    <name type="scientific">Brevibacterium pityocampae</name>
    <dbReference type="NCBI Taxonomy" id="506594"/>
    <lineage>
        <taxon>Bacteria</taxon>
        <taxon>Bacillati</taxon>
        <taxon>Actinomycetota</taxon>
        <taxon>Actinomycetes</taxon>
        <taxon>Micrococcales</taxon>
        <taxon>Brevibacteriaceae</taxon>
        <taxon>Brevibacterium</taxon>
    </lineage>
</organism>
<comment type="caution">
    <text evidence="3">The sequence shown here is derived from an EMBL/GenBank/DDBJ whole genome shotgun (WGS) entry which is preliminary data.</text>
</comment>
<feature type="transmembrane region" description="Helical" evidence="1">
    <location>
        <begin position="30"/>
        <end position="54"/>
    </location>
</feature>
<accession>A0ABP8JEV1</accession>
<dbReference type="PANTHER" id="PTHR34351:SF1">
    <property type="entry name" value="SLR1927 PROTEIN"/>
    <property type="match status" value="1"/>
</dbReference>
<keyword evidence="1" id="KW-0812">Transmembrane</keyword>
<gene>
    <name evidence="3" type="ORF">GCM10023167_15700</name>
</gene>
<dbReference type="RefSeq" id="WP_345031216.1">
    <property type="nucleotide sequence ID" value="NZ_BAABGL010000008.1"/>
</dbReference>
<dbReference type="EMBL" id="BAABGL010000008">
    <property type="protein sequence ID" value="GAA4389736.1"/>
    <property type="molecule type" value="Genomic_DNA"/>
</dbReference>
<dbReference type="InterPro" id="IPR002881">
    <property type="entry name" value="DUF58"/>
</dbReference>
<feature type="domain" description="DUF58" evidence="2">
    <location>
        <begin position="201"/>
        <end position="244"/>
    </location>
</feature>
<evidence type="ECO:0000256" key="1">
    <source>
        <dbReference type="SAM" id="Phobius"/>
    </source>
</evidence>
<evidence type="ECO:0000259" key="2">
    <source>
        <dbReference type="Pfam" id="PF01882"/>
    </source>
</evidence>
<evidence type="ECO:0000313" key="4">
    <source>
        <dbReference type="Proteomes" id="UP001500642"/>
    </source>
</evidence>
<sequence>MRLTTAGIVFTLAGITLCVAAYRFSLPGLLPAGILLLGLVLLSVVLAFFSGARLAASLDARTRRVDGVPVAEVGAPLDLRATLTNRTPLSLGAFEVEFVPQEGFGETRGLRIPGMGPGGTITIDADFAPARRGMSGLQAVKSVIDGPFGLCSVTKTVHREYPVAVSTPIQRVGLPVSAGIARPMSDSPQVVRGDTSRDFHTREYVPGDDLRHIHWASTARVGELMVRQEAEEETPFAAVVLDTADLAAGDHPTEVLISGAASLTTAYLRAGYDVLLYAEGRREVLSGRRGEDRLRLVTARYSAGGRALPGELGRLGAVVAAIVCAPSPARADEIAAHLPRKTSVRRLTADEVAVSAGLDSELFSHRLALPESWTRRTRRSRR</sequence>
<protein>
    <recommendedName>
        <fullName evidence="2">DUF58 domain-containing protein</fullName>
    </recommendedName>
</protein>
<reference evidence="4" key="1">
    <citation type="journal article" date="2019" name="Int. J. Syst. Evol. Microbiol.">
        <title>The Global Catalogue of Microorganisms (GCM) 10K type strain sequencing project: providing services to taxonomists for standard genome sequencing and annotation.</title>
        <authorList>
            <consortium name="The Broad Institute Genomics Platform"/>
            <consortium name="The Broad Institute Genome Sequencing Center for Infectious Disease"/>
            <person name="Wu L."/>
            <person name="Ma J."/>
        </authorList>
    </citation>
    <scope>NUCLEOTIDE SEQUENCE [LARGE SCALE GENOMIC DNA]</scope>
    <source>
        <strain evidence="4">JCM 17808</strain>
    </source>
</reference>
<evidence type="ECO:0000313" key="3">
    <source>
        <dbReference type="EMBL" id="GAA4389736.1"/>
    </source>
</evidence>
<keyword evidence="4" id="KW-1185">Reference proteome</keyword>
<keyword evidence="1" id="KW-0472">Membrane</keyword>
<proteinExistence type="predicted"/>
<name>A0ABP8JEV1_9MICO</name>
<dbReference type="Proteomes" id="UP001500642">
    <property type="component" value="Unassembled WGS sequence"/>
</dbReference>
<dbReference type="Pfam" id="PF01882">
    <property type="entry name" value="DUF58"/>
    <property type="match status" value="1"/>
</dbReference>
<keyword evidence="1" id="KW-1133">Transmembrane helix</keyword>
<dbReference type="PANTHER" id="PTHR34351">
    <property type="entry name" value="SLR1927 PROTEIN-RELATED"/>
    <property type="match status" value="1"/>
</dbReference>